<dbReference type="PANTHER" id="PTHR30579">
    <property type="entry name" value="TRANSCRIPTIONAL REGULATOR"/>
    <property type="match status" value="1"/>
</dbReference>
<dbReference type="EMBL" id="FNAV01000010">
    <property type="protein sequence ID" value="SDE94984.1"/>
    <property type="molecule type" value="Genomic_DNA"/>
</dbReference>
<keyword evidence="4" id="KW-0804">Transcription</keyword>
<evidence type="ECO:0000256" key="1">
    <source>
        <dbReference type="ARBA" id="ARBA00009437"/>
    </source>
</evidence>
<evidence type="ECO:0000259" key="5">
    <source>
        <dbReference type="PROSITE" id="PS50931"/>
    </source>
</evidence>
<dbReference type="Gene3D" id="1.10.10.10">
    <property type="entry name" value="Winged helix-like DNA-binding domain superfamily/Winged helix DNA-binding domain"/>
    <property type="match status" value="1"/>
</dbReference>
<keyword evidence="3 6" id="KW-0238">DNA-binding</keyword>
<proteinExistence type="inferred from homology"/>
<dbReference type="SUPFAM" id="SSF46785">
    <property type="entry name" value="Winged helix' DNA-binding domain"/>
    <property type="match status" value="1"/>
</dbReference>
<dbReference type="AlphaFoldDB" id="A0A1G7H3X6"/>
<keyword evidence="7" id="KW-1185">Reference proteome</keyword>
<dbReference type="InterPro" id="IPR050176">
    <property type="entry name" value="LTTR"/>
</dbReference>
<dbReference type="OrthoDB" id="7768317at2"/>
<dbReference type="SUPFAM" id="SSF53850">
    <property type="entry name" value="Periplasmic binding protein-like II"/>
    <property type="match status" value="1"/>
</dbReference>
<dbReference type="STRING" id="282683.SAMN04488105_11032"/>
<accession>A0A1G7H3X6</accession>
<dbReference type="PANTHER" id="PTHR30579:SF3">
    <property type="entry name" value="TRANSCRIPTIONAL REGULATORY PROTEIN"/>
    <property type="match status" value="1"/>
</dbReference>
<comment type="similarity">
    <text evidence="1">Belongs to the LysR transcriptional regulatory family.</text>
</comment>
<evidence type="ECO:0000313" key="7">
    <source>
        <dbReference type="Proteomes" id="UP000198994"/>
    </source>
</evidence>
<protein>
    <submittedName>
        <fullName evidence="6">DNA-binding transcriptional regulator, LysR family</fullName>
    </submittedName>
</protein>
<evidence type="ECO:0000256" key="3">
    <source>
        <dbReference type="ARBA" id="ARBA00023125"/>
    </source>
</evidence>
<dbReference type="PROSITE" id="PS50931">
    <property type="entry name" value="HTH_LYSR"/>
    <property type="match status" value="1"/>
</dbReference>
<reference evidence="7" key="1">
    <citation type="submission" date="2016-10" db="EMBL/GenBank/DDBJ databases">
        <authorList>
            <person name="Varghese N."/>
            <person name="Submissions S."/>
        </authorList>
    </citation>
    <scope>NUCLEOTIDE SEQUENCE [LARGE SCALE GENOMIC DNA]</scope>
    <source>
        <strain evidence="7">DSM 10146</strain>
    </source>
</reference>
<dbReference type="InterPro" id="IPR000847">
    <property type="entry name" value="LysR_HTH_N"/>
</dbReference>
<sequence length="286" mass="31665">MNNWDDLRFLVALSKTGTMTAAAKSLGTNTATVSRRIERLSETLGMPAFIKTGEGWRPSEAVASLIQLAQSFDGELQAALNSQAVNSDSEPVTISVGSLPIVTSLVLFPGLTRHKPVLEGVQLTFSDRMFKEGLGDYDLVIQYARPGQGRIVARKVGSMSYRFYRFRDGDSGGDWAGLGEAHDDAPMMQAGLNAFGRPPRLRVDSLMALHRLMQMTRLPGPLPELLAEDDPDLVPLDPAIPPKIEECWLFYHESRRNDPGIRRAVDWVIRCFEDLPNQDRLRAAEA</sequence>
<dbReference type="InterPro" id="IPR036388">
    <property type="entry name" value="WH-like_DNA-bd_sf"/>
</dbReference>
<dbReference type="GO" id="GO:0003677">
    <property type="term" value="F:DNA binding"/>
    <property type="evidence" value="ECO:0007669"/>
    <property type="project" value="UniProtKB-KW"/>
</dbReference>
<dbReference type="Proteomes" id="UP000198994">
    <property type="component" value="Unassembled WGS sequence"/>
</dbReference>
<evidence type="ECO:0000313" key="6">
    <source>
        <dbReference type="EMBL" id="SDE94984.1"/>
    </source>
</evidence>
<keyword evidence="2" id="KW-0805">Transcription regulation</keyword>
<gene>
    <name evidence="6" type="ORF">SAMN04488105_11032</name>
</gene>
<evidence type="ECO:0000256" key="4">
    <source>
        <dbReference type="ARBA" id="ARBA00023163"/>
    </source>
</evidence>
<dbReference type="InterPro" id="IPR036390">
    <property type="entry name" value="WH_DNA-bd_sf"/>
</dbReference>
<dbReference type="Pfam" id="PF00126">
    <property type="entry name" value="HTH_1"/>
    <property type="match status" value="1"/>
</dbReference>
<name>A0A1G7H3X6_9RHOB</name>
<organism evidence="6 7">
    <name type="scientific">Salipiger thiooxidans</name>
    <dbReference type="NCBI Taxonomy" id="282683"/>
    <lineage>
        <taxon>Bacteria</taxon>
        <taxon>Pseudomonadati</taxon>
        <taxon>Pseudomonadota</taxon>
        <taxon>Alphaproteobacteria</taxon>
        <taxon>Rhodobacterales</taxon>
        <taxon>Roseobacteraceae</taxon>
        <taxon>Salipiger</taxon>
    </lineage>
</organism>
<dbReference type="RefSeq" id="WP_089960926.1">
    <property type="nucleotide sequence ID" value="NZ_FNAV01000010.1"/>
</dbReference>
<feature type="domain" description="HTH lysR-type" evidence="5">
    <location>
        <begin position="1"/>
        <end position="59"/>
    </location>
</feature>
<dbReference type="GO" id="GO:0003700">
    <property type="term" value="F:DNA-binding transcription factor activity"/>
    <property type="evidence" value="ECO:0007669"/>
    <property type="project" value="InterPro"/>
</dbReference>
<evidence type="ECO:0000256" key="2">
    <source>
        <dbReference type="ARBA" id="ARBA00023015"/>
    </source>
</evidence>